<evidence type="ECO:0000256" key="4">
    <source>
        <dbReference type="ARBA" id="ARBA00023136"/>
    </source>
</evidence>
<dbReference type="Proteomes" id="UP001501175">
    <property type="component" value="Unassembled WGS sequence"/>
</dbReference>
<dbReference type="RefSeq" id="WP_345242374.1">
    <property type="nucleotide sequence ID" value="NZ_BAABHD010000022.1"/>
</dbReference>
<proteinExistence type="predicted"/>
<keyword evidence="3" id="KW-1133">Transmembrane helix</keyword>
<comment type="caution">
    <text evidence="6">The sequence shown here is derived from an EMBL/GenBank/DDBJ whole genome shotgun (WGS) entry which is preliminary data.</text>
</comment>
<sequence length="143" mass="16157">MANSKLIAQVLASIFFRRSNVKAARYARNSRSLFGLVQQVLTKSKGLTGSNIQDVRNHIALMARMVKAYASGEYKNIPWKSLIRMIAVLIYFVSPLDFIPDFLPIIGVTDDIALVFWLVSAMGTDIEKFRQWEESRKTTISIG</sequence>
<comment type="subcellular location">
    <subcellularLocation>
        <location evidence="1">Endomembrane system</location>
        <topology evidence="1">Multi-pass membrane protein</topology>
    </subcellularLocation>
</comment>
<evidence type="ECO:0000313" key="6">
    <source>
        <dbReference type="EMBL" id="GAA4452583.1"/>
    </source>
</evidence>
<keyword evidence="2" id="KW-0812">Transmembrane</keyword>
<name>A0ABP8MNR6_9BACT</name>
<feature type="domain" description="DUF1232" evidence="5">
    <location>
        <begin position="84"/>
        <end position="117"/>
    </location>
</feature>
<evidence type="ECO:0000256" key="3">
    <source>
        <dbReference type="ARBA" id="ARBA00022989"/>
    </source>
</evidence>
<keyword evidence="7" id="KW-1185">Reference proteome</keyword>
<gene>
    <name evidence="6" type="ORF">GCM10023189_16170</name>
</gene>
<evidence type="ECO:0000313" key="7">
    <source>
        <dbReference type="Proteomes" id="UP001501175"/>
    </source>
</evidence>
<dbReference type="EMBL" id="BAABHD010000022">
    <property type="protein sequence ID" value="GAA4452583.1"/>
    <property type="molecule type" value="Genomic_DNA"/>
</dbReference>
<keyword evidence="4" id="KW-0472">Membrane</keyword>
<evidence type="ECO:0000256" key="1">
    <source>
        <dbReference type="ARBA" id="ARBA00004127"/>
    </source>
</evidence>
<evidence type="ECO:0000256" key="2">
    <source>
        <dbReference type="ARBA" id="ARBA00022692"/>
    </source>
</evidence>
<organism evidence="6 7">
    <name type="scientific">Nibrella saemangeumensis</name>
    <dbReference type="NCBI Taxonomy" id="1084526"/>
    <lineage>
        <taxon>Bacteria</taxon>
        <taxon>Pseudomonadati</taxon>
        <taxon>Bacteroidota</taxon>
        <taxon>Cytophagia</taxon>
        <taxon>Cytophagales</taxon>
        <taxon>Spirosomataceae</taxon>
        <taxon>Nibrella</taxon>
    </lineage>
</organism>
<dbReference type="Pfam" id="PF06803">
    <property type="entry name" value="DUF1232"/>
    <property type="match status" value="1"/>
</dbReference>
<protein>
    <submittedName>
        <fullName evidence="6">YkvA family protein</fullName>
    </submittedName>
</protein>
<dbReference type="InterPro" id="IPR010652">
    <property type="entry name" value="DUF1232"/>
</dbReference>
<evidence type="ECO:0000259" key="5">
    <source>
        <dbReference type="Pfam" id="PF06803"/>
    </source>
</evidence>
<reference evidence="7" key="1">
    <citation type="journal article" date="2019" name="Int. J. Syst. Evol. Microbiol.">
        <title>The Global Catalogue of Microorganisms (GCM) 10K type strain sequencing project: providing services to taxonomists for standard genome sequencing and annotation.</title>
        <authorList>
            <consortium name="The Broad Institute Genomics Platform"/>
            <consortium name="The Broad Institute Genome Sequencing Center for Infectious Disease"/>
            <person name="Wu L."/>
            <person name="Ma J."/>
        </authorList>
    </citation>
    <scope>NUCLEOTIDE SEQUENCE [LARGE SCALE GENOMIC DNA]</scope>
    <source>
        <strain evidence="7">JCM 17927</strain>
    </source>
</reference>
<accession>A0ABP8MNR6</accession>